<evidence type="ECO:0000313" key="3">
    <source>
        <dbReference type="Proteomes" id="UP001633002"/>
    </source>
</evidence>
<feature type="compositionally biased region" description="Low complexity" evidence="1">
    <location>
        <begin position="525"/>
        <end position="534"/>
    </location>
</feature>
<reference evidence="2 3" key="1">
    <citation type="submission" date="2024-09" db="EMBL/GenBank/DDBJ databases">
        <title>Chromosome-scale assembly of Riccia sorocarpa.</title>
        <authorList>
            <person name="Paukszto L."/>
        </authorList>
    </citation>
    <scope>NUCLEOTIDE SEQUENCE [LARGE SCALE GENOMIC DNA]</scope>
    <source>
        <strain evidence="2">LP-2024</strain>
        <tissue evidence="2">Aerial parts of the thallus</tissue>
    </source>
</reference>
<feature type="compositionally biased region" description="Basic and acidic residues" evidence="1">
    <location>
        <begin position="19"/>
        <end position="29"/>
    </location>
</feature>
<organism evidence="2 3">
    <name type="scientific">Riccia sorocarpa</name>
    <dbReference type="NCBI Taxonomy" id="122646"/>
    <lineage>
        <taxon>Eukaryota</taxon>
        <taxon>Viridiplantae</taxon>
        <taxon>Streptophyta</taxon>
        <taxon>Embryophyta</taxon>
        <taxon>Marchantiophyta</taxon>
        <taxon>Marchantiopsida</taxon>
        <taxon>Marchantiidae</taxon>
        <taxon>Marchantiales</taxon>
        <taxon>Ricciaceae</taxon>
        <taxon>Riccia</taxon>
    </lineage>
</organism>
<feature type="compositionally biased region" description="Low complexity" evidence="1">
    <location>
        <begin position="55"/>
        <end position="70"/>
    </location>
</feature>
<feature type="compositionally biased region" description="Polar residues" evidence="1">
    <location>
        <begin position="30"/>
        <end position="42"/>
    </location>
</feature>
<accession>A0ABD3H5I7</accession>
<feature type="compositionally biased region" description="Low complexity" evidence="1">
    <location>
        <begin position="88"/>
        <end position="112"/>
    </location>
</feature>
<feature type="region of interest" description="Disordered" evidence="1">
    <location>
        <begin position="1"/>
        <end position="140"/>
    </location>
</feature>
<evidence type="ECO:0000256" key="1">
    <source>
        <dbReference type="SAM" id="MobiDB-lite"/>
    </source>
</evidence>
<gene>
    <name evidence="2" type="ORF">R1sor_003602</name>
</gene>
<feature type="region of interest" description="Disordered" evidence="1">
    <location>
        <begin position="178"/>
        <end position="237"/>
    </location>
</feature>
<dbReference type="EMBL" id="JBJQOH010000006">
    <property type="protein sequence ID" value="KAL3685580.1"/>
    <property type="molecule type" value="Genomic_DNA"/>
</dbReference>
<feature type="region of interest" description="Disordered" evidence="1">
    <location>
        <begin position="522"/>
        <end position="585"/>
    </location>
</feature>
<feature type="compositionally biased region" description="Acidic residues" evidence="1">
    <location>
        <begin position="382"/>
        <end position="399"/>
    </location>
</feature>
<protein>
    <submittedName>
        <fullName evidence="2">Uncharacterized protein</fullName>
    </submittedName>
</protein>
<feature type="compositionally biased region" description="Polar residues" evidence="1">
    <location>
        <begin position="556"/>
        <end position="569"/>
    </location>
</feature>
<feature type="compositionally biased region" description="Basic and acidic residues" evidence="1">
    <location>
        <begin position="207"/>
        <end position="232"/>
    </location>
</feature>
<evidence type="ECO:0000313" key="2">
    <source>
        <dbReference type="EMBL" id="KAL3685580.1"/>
    </source>
</evidence>
<feature type="region of interest" description="Disordered" evidence="1">
    <location>
        <begin position="367"/>
        <end position="463"/>
    </location>
</feature>
<feature type="compositionally biased region" description="Acidic residues" evidence="1">
    <location>
        <begin position="422"/>
        <end position="432"/>
    </location>
</feature>
<feature type="compositionally biased region" description="Gly residues" evidence="1">
    <location>
        <begin position="113"/>
        <end position="131"/>
    </location>
</feature>
<dbReference type="Proteomes" id="UP001633002">
    <property type="component" value="Unassembled WGS sequence"/>
</dbReference>
<feature type="compositionally biased region" description="Acidic residues" evidence="1">
    <location>
        <begin position="442"/>
        <end position="455"/>
    </location>
</feature>
<feature type="compositionally biased region" description="Polar residues" evidence="1">
    <location>
        <begin position="74"/>
        <end position="87"/>
    </location>
</feature>
<proteinExistence type="predicted"/>
<keyword evidence="3" id="KW-1185">Reference proteome</keyword>
<name>A0ABD3H5I7_9MARC</name>
<sequence>MVRDPGRAPSGLPPSQGEQPDRRERDRTHSTSASDLRTTPSTAGGGRPPPHPRKSSGSGAEASGSMSSGERTPGVTTGAASRGSTPQTSIPVTTSAPTPSIPAAPATVVRGSIGRGSRGGPSGEGPSGEGPSGPTIPTIDISDMFEAGADTTTLTRGQMQDLIGRIIEVKFEQFASEMGLGSTPSRSGDGASIEQEDITRRRRSRSSHADDAEPRSRRSRRSSPDADRDRRPQPVPLVQLELDEYGIPEGDSLRVLGTMVREVCRLYLPDDAIWSAVPVNQRYQILDIATRLAAKYGPISVRHKNAKARVERRQEKNIMVTNPYGHQGFGGFRAHIKKKFGVYPEPKHNAFLRLHGMKRVFEFMRTGRDSPEVGGPSNAEVGADDTAGEDDTSGADDGADGAAAGSNVGADDDGAERSELEGSGDEFEEDDQGQAPQQERVEELEDAEEDEEDEDSSRFEIREALRVPVEPALTEAQRIIRFVTGGESSAPRTLPQPAVLQAIPLGPPSGVLRAILRDPQPSVARTVTPRTVTPQPSAARAVVSDPLTCTDHSSRALISTDPSSVSASARGTEEQRGKKSKKIKK</sequence>
<feature type="compositionally biased region" description="Low complexity" evidence="1">
    <location>
        <begin position="400"/>
        <end position="409"/>
    </location>
</feature>
<comment type="caution">
    <text evidence="2">The sequence shown here is derived from an EMBL/GenBank/DDBJ whole genome shotgun (WGS) entry which is preliminary data.</text>
</comment>
<dbReference type="AlphaFoldDB" id="A0ABD3H5I7"/>